<dbReference type="InterPro" id="IPR050086">
    <property type="entry name" value="MetN_ABC_transporter-like"/>
</dbReference>
<dbReference type="GO" id="GO:0005524">
    <property type="term" value="F:ATP binding"/>
    <property type="evidence" value="ECO:0007669"/>
    <property type="project" value="UniProtKB-KW"/>
</dbReference>
<organism evidence="9 10">
    <name type="scientific">Polycladomyces zharkentensis</name>
    <dbReference type="NCBI Taxonomy" id="2807616"/>
    <lineage>
        <taxon>Bacteria</taxon>
        <taxon>Bacillati</taxon>
        <taxon>Bacillota</taxon>
        <taxon>Bacilli</taxon>
        <taxon>Bacillales</taxon>
        <taxon>Thermoactinomycetaceae</taxon>
        <taxon>Polycladomyces</taxon>
    </lineage>
</organism>
<dbReference type="Pfam" id="PF00005">
    <property type="entry name" value="ABC_tran"/>
    <property type="match status" value="1"/>
</dbReference>
<reference evidence="9" key="1">
    <citation type="journal article" date="2024" name="Int. J. Syst. Evol. Microbiol.">
        <title>Polycladomyces zharkentensis sp. nov., a novel thermophilic cellulose- and starch-degrading member of the Bacillota from a geothermal aquifer in Kazakhstan.</title>
        <authorList>
            <person name="Mashzhan A."/>
            <person name="Kistaubayeva A."/>
            <person name="Javier-Lopez R."/>
            <person name="Bissenova U."/>
            <person name="Bissenbay A."/>
            <person name="Birkeland N.K."/>
        </authorList>
    </citation>
    <scope>NUCLEOTIDE SEQUENCE</scope>
    <source>
        <strain evidence="9">ZKZ2T</strain>
    </source>
</reference>
<dbReference type="InterPro" id="IPR027417">
    <property type="entry name" value="P-loop_NTPase"/>
</dbReference>
<dbReference type="InterPro" id="IPR003439">
    <property type="entry name" value="ABC_transporter-like_ATP-bd"/>
</dbReference>
<dbReference type="InterPro" id="IPR003593">
    <property type="entry name" value="AAA+_ATPase"/>
</dbReference>
<name>A0ABS2WFB3_9BACL</name>
<evidence type="ECO:0000256" key="7">
    <source>
        <dbReference type="ARBA" id="ARBA00023136"/>
    </source>
</evidence>
<accession>A0ABS2WFB3</accession>
<dbReference type="PROSITE" id="PS00211">
    <property type="entry name" value="ABC_TRANSPORTER_1"/>
    <property type="match status" value="1"/>
</dbReference>
<dbReference type="Proteomes" id="UP001177120">
    <property type="component" value="Unassembled WGS sequence"/>
</dbReference>
<keyword evidence="5" id="KW-1278">Translocase</keyword>
<dbReference type="PANTHER" id="PTHR43166:SF30">
    <property type="entry name" value="METHIONINE IMPORT ATP-BINDING PROTEIN METN"/>
    <property type="match status" value="1"/>
</dbReference>
<proteinExistence type="predicted"/>
<dbReference type="EMBL" id="JAFHAP010000001">
    <property type="protein sequence ID" value="MBN2908010.1"/>
    <property type="molecule type" value="Genomic_DNA"/>
</dbReference>
<dbReference type="InterPro" id="IPR017871">
    <property type="entry name" value="ABC_transporter-like_CS"/>
</dbReference>
<protein>
    <submittedName>
        <fullName evidence="9">ATP-binding cassette domain-containing protein</fullName>
    </submittedName>
</protein>
<evidence type="ECO:0000256" key="6">
    <source>
        <dbReference type="ARBA" id="ARBA00022970"/>
    </source>
</evidence>
<evidence type="ECO:0000256" key="5">
    <source>
        <dbReference type="ARBA" id="ARBA00022967"/>
    </source>
</evidence>
<keyword evidence="6" id="KW-0029">Amino-acid transport</keyword>
<evidence type="ECO:0000259" key="8">
    <source>
        <dbReference type="PROSITE" id="PS50893"/>
    </source>
</evidence>
<dbReference type="PANTHER" id="PTHR43166">
    <property type="entry name" value="AMINO ACID IMPORT ATP-BINDING PROTEIN"/>
    <property type="match status" value="1"/>
</dbReference>
<dbReference type="RefSeq" id="WP_205492166.1">
    <property type="nucleotide sequence ID" value="NZ_JAFHAP010000001.1"/>
</dbReference>
<evidence type="ECO:0000256" key="3">
    <source>
        <dbReference type="ARBA" id="ARBA00022741"/>
    </source>
</evidence>
<dbReference type="CDD" id="cd03258">
    <property type="entry name" value="ABC_MetN_methionine_transporter"/>
    <property type="match status" value="1"/>
</dbReference>
<evidence type="ECO:0000313" key="10">
    <source>
        <dbReference type="Proteomes" id="UP001177120"/>
    </source>
</evidence>
<evidence type="ECO:0000256" key="2">
    <source>
        <dbReference type="ARBA" id="ARBA00022475"/>
    </source>
</evidence>
<evidence type="ECO:0000256" key="4">
    <source>
        <dbReference type="ARBA" id="ARBA00022840"/>
    </source>
</evidence>
<evidence type="ECO:0000256" key="1">
    <source>
        <dbReference type="ARBA" id="ARBA00022448"/>
    </source>
</evidence>
<gene>
    <name evidence="9" type="ORF">JQC72_00545</name>
</gene>
<dbReference type="SUPFAM" id="SSF52540">
    <property type="entry name" value="P-loop containing nucleoside triphosphate hydrolases"/>
    <property type="match status" value="1"/>
</dbReference>
<dbReference type="InterPro" id="IPR041701">
    <property type="entry name" value="MetN_ABC"/>
</dbReference>
<comment type="caution">
    <text evidence="9">The sequence shown here is derived from an EMBL/GenBank/DDBJ whole genome shotgun (WGS) entry which is preliminary data.</text>
</comment>
<keyword evidence="4 9" id="KW-0067">ATP-binding</keyword>
<keyword evidence="10" id="KW-1185">Reference proteome</keyword>
<keyword evidence="2" id="KW-1003">Cell membrane</keyword>
<dbReference type="Gene3D" id="3.40.50.300">
    <property type="entry name" value="P-loop containing nucleotide triphosphate hydrolases"/>
    <property type="match status" value="1"/>
</dbReference>
<evidence type="ECO:0000313" key="9">
    <source>
        <dbReference type="EMBL" id="MBN2908010.1"/>
    </source>
</evidence>
<dbReference type="PROSITE" id="PS50893">
    <property type="entry name" value="ABC_TRANSPORTER_2"/>
    <property type="match status" value="1"/>
</dbReference>
<keyword evidence="3" id="KW-0547">Nucleotide-binding</keyword>
<sequence>MIVLDQVNKVYPSSKGEDVVALQDINLRIERGEIFGIVGHSGAGKSTLLRLLNGLEKPTSGSVTVDGISISESSERELREARKKIGMIFQHFHLLWSRTVWENVAFPLELAGKSKKEIREKVDALLERVGLAHRANAYPAQLSGGQKQRVGIARALANDPSVLLCDEATSALDPETTASILQLLKEIHRDTGITMVIITHEMSVVKRLCHRMAVMEAGKVVELGEVDTLFRQPKHPVTRQFVQSYHTEELEASKEHAALIQVRSNDLDRIWSRLADWVKRGVTVTILPDHEENDGTITLRVSGEGDQVRDAVEAIREFEGSSEVIPYV</sequence>
<keyword evidence="1" id="KW-0813">Transport</keyword>
<dbReference type="SMART" id="SM00382">
    <property type="entry name" value="AAA"/>
    <property type="match status" value="1"/>
</dbReference>
<feature type="domain" description="ABC transporter" evidence="8">
    <location>
        <begin position="2"/>
        <end position="242"/>
    </location>
</feature>
<keyword evidence="7" id="KW-0472">Membrane</keyword>